<dbReference type="Pfam" id="PF14368">
    <property type="entry name" value="LTP_2"/>
    <property type="match status" value="1"/>
</dbReference>
<dbReference type="AlphaFoldDB" id="A0AAV6Y7Z5"/>
<dbReference type="EMBL" id="WHWC01000001">
    <property type="protein sequence ID" value="KAG8391286.1"/>
    <property type="molecule type" value="Genomic_DNA"/>
</dbReference>
<dbReference type="InterPro" id="IPR036312">
    <property type="entry name" value="Bifun_inhib/LTP/seed_sf"/>
</dbReference>
<dbReference type="SMART" id="SM00205">
    <property type="entry name" value="THN"/>
    <property type="match status" value="1"/>
</dbReference>
<evidence type="ECO:0000259" key="2">
    <source>
        <dbReference type="Pfam" id="PF14368"/>
    </source>
</evidence>
<sequence length="312" mass="33270">MKLPESKTRPFLMIMLVMASVLVQESGAHPCGSTFFSALVQLIPCRASVMPFSPIPPSESCCASIKALGQPCLCVLVNGPPISGVDRSMALQLPEKCTANFEPCADAAVFTMQNRCNKTIWPGILSSAGRPQLMNTGFQLNPNQKTDIVAPTGWSGRIWARSGCFFDQSTKQGNCTTGDCGGRLECSGAGGAPPASLAEFTLDSPEDFYDVSLVDGFNLPISIVPSGGSGNCSPVYCNTDFNQGCPEKLQVRLDNGETVACKSACMAFNESEYCCTGEYNSPQHGYGSVQPANSEKRDCIFGAKCVRFRVSD</sequence>
<comment type="caution">
    <text evidence="3">The sequence shown here is derived from an EMBL/GenBank/DDBJ whole genome shotgun (WGS) entry which is preliminary data.</text>
</comment>
<keyword evidence="1" id="KW-0732">Signal</keyword>
<dbReference type="SUPFAM" id="SSF49870">
    <property type="entry name" value="Osmotin, thaumatin-like protein"/>
    <property type="match status" value="1"/>
</dbReference>
<dbReference type="InterPro" id="IPR001938">
    <property type="entry name" value="Thaumatin"/>
</dbReference>
<feature type="domain" description="Bifunctional inhibitor/plant lipid transfer protein/seed storage helical" evidence="2">
    <location>
        <begin position="14"/>
        <end position="102"/>
    </location>
</feature>
<evidence type="ECO:0000256" key="1">
    <source>
        <dbReference type="SAM" id="SignalP"/>
    </source>
</evidence>
<dbReference type="Gene3D" id="1.10.110.10">
    <property type="entry name" value="Plant lipid-transfer and hydrophobic proteins"/>
    <property type="match status" value="1"/>
</dbReference>
<evidence type="ECO:0000313" key="3">
    <source>
        <dbReference type="EMBL" id="KAG8391286.1"/>
    </source>
</evidence>
<gene>
    <name evidence="3" type="ORF">BUALT_Bualt01G0172200</name>
</gene>
<reference evidence="3" key="1">
    <citation type="submission" date="2019-10" db="EMBL/GenBank/DDBJ databases">
        <authorList>
            <person name="Zhang R."/>
            <person name="Pan Y."/>
            <person name="Wang J."/>
            <person name="Ma R."/>
            <person name="Yu S."/>
        </authorList>
    </citation>
    <scope>NUCLEOTIDE SEQUENCE</scope>
    <source>
        <strain evidence="3">LA-IB0</strain>
        <tissue evidence="3">Leaf</tissue>
    </source>
</reference>
<dbReference type="Proteomes" id="UP000826271">
    <property type="component" value="Unassembled WGS sequence"/>
</dbReference>
<proteinExistence type="predicted"/>
<dbReference type="CDD" id="cd09218">
    <property type="entry name" value="TLP-PA"/>
    <property type="match status" value="1"/>
</dbReference>
<organism evidence="3 4">
    <name type="scientific">Buddleja alternifolia</name>
    <dbReference type="NCBI Taxonomy" id="168488"/>
    <lineage>
        <taxon>Eukaryota</taxon>
        <taxon>Viridiplantae</taxon>
        <taxon>Streptophyta</taxon>
        <taxon>Embryophyta</taxon>
        <taxon>Tracheophyta</taxon>
        <taxon>Spermatophyta</taxon>
        <taxon>Magnoliopsida</taxon>
        <taxon>eudicotyledons</taxon>
        <taxon>Gunneridae</taxon>
        <taxon>Pentapetalae</taxon>
        <taxon>asterids</taxon>
        <taxon>lamiids</taxon>
        <taxon>Lamiales</taxon>
        <taxon>Scrophulariaceae</taxon>
        <taxon>Buddlejeae</taxon>
        <taxon>Buddleja</taxon>
    </lineage>
</organism>
<feature type="signal peptide" evidence="1">
    <location>
        <begin position="1"/>
        <end position="28"/>
    </location>
</feature>
<dbReference type="PROSITE" id="PS51367">
    <property type="entry name" value="THAUMATIN_2"/>
    <property type="match status" value="1"/>
</dbReference>
<dbReference type="SUPFAM" id="SSF47699">
    <property type="entry name" value="Bifunctional inhibitor/lipid-transfer protein/seed storage 2S albumin"/>
    <property type="match status" value="1"/>
</dbReference>
<keyword evidence="4" id="KW-1185">Reference proteome</keyword>
<dbReference type="PANTHER" id="PTHR31048">
    <property type="entry name" value="OS03G0233200 PROTEIN"/>
    <property type="match status" value="1"/>
</dbReference>
<dbReference type="FunFam" id="2.60.110.10:FF:000004">
    <property type="entry name" value="THAUMATIN-LIKE PROTEIN 1"/>
    <property type="match status" value="1"/>
</dbReference>
<protein>
    <recommendedName>
        <fullName evidence="2">Bifunctional inhibitor/plant lipid transfer protein/seed storage helical domain-containing protein</fullName>
    </recommendedName>
</protein>
<dbReference type="Pfam" id="PF00314">
    <property type="entry name" value="Thaumatin"/>
    <property type="match status" value="1"/>
</dbReference>
<dbReference type="PRINTS" id="PR00347">
    <property type="entry name" value="THAUMATIN"/>
</dbReference>
<dbReference type="InterPro" id="IPR037176">
    <property type="entry name" value="Osmotin/thaumatin-like_sf"/>
</dbReference>
<accession>A0AAV6Y7Z5</accession>
<dbReference type="Gene3D" id="2.60.110.10">
    <property type="entry name" value="Thaumatin"/>
    <property type="match status" value="1"/>
</dbReference>
<feature type="chain" id="PRO_5043552065" description="Bifunctional inhibitor/plant lipid transfer protein/seed storage helical domain-containing protein" evidence="1">
    <location>
        <begin position="29"/>
        <end position="312"/>
    </location>
</feature>
<dbReference type="InterPro" id="IPR016140">
    <property type="entry name" value="Bifunc_inhib/LTP/seed_store"/>
</dbReference>
<evidence type="ECO:0000313" key="4">
    <source>
        <dbReference type="Proteomes" id="UP000826271"/>
    </source>
</evidence>
<name>A0AAV6Y7Z5_9LAMI</name>